<protein>
    <submittedName>
        <fullName evidence="1">Uncharacterized protein</fullName>
    </submittedName>
</protein>
<proteinExistence type="predicted"/>
<accession>G7TI80</accession>
<dbReference type="HOGENOM" id="CLU_3278784_0_0_6"/>
<evidence type="ECO:0000313" key="2">
    <source>
        <dbReference type="Proteomes" id="UP000008851"/>
    </source>
</evidence>
<sequence>MPSEALWVQPSVVVLIAGMQRARIRRFLMPTPHYHFLTTTP</sequence>
<dbReference type="Proteomes" id="UP000008851">
    <property type="component" value="Chromosome"/>
</dbReference>
<gene>
    <name evidence="1" type="ORF">XOC_1418</name>
</gene>
<name>G7TI80_XANOB</name>
<organism evidence="1 2">
    <name type="scientific">Xanthomonas oryzae pv. oryzicola (strain BLS256)</name>
    <dbReference type="NCBI Taxonomy" id="383407"/>
    <lineage>
        <taxon>Bacteria</taxon>
        <taxon>Pseudomonadati</taxon>
        <taxon>Pseudomonadota</taxon>
        <taxon>Gammaproteobacteria</taxon>
        <taxon>Lysobacterales</taxon>
        <taxon>Lysobacteraceae</taxon>
        <taxon>Xanthomonas</taxon>
    </lineage>
</organism>
<dbReference type="AlphaFoldDB" id="G7TI80"/>
<dbReference type="EMBL" id="CP003057">
    <property type="protein sequence ID" value="AEQ95600.1"/>
    <property type="molecule type" value="Genomic_DNA"/>
</dbReference>
<dbReference type="KEGG" id="xor:XOC_1418"/>
<evidence type="ECO:0000313" key="1">
    <source>
        <dbReference type="EMBL" id="AEQ95600.1"/>
    </source>
</evidence>
<reference evidence="1 2" key="1">
    <citation type="journal article" date="2011" name="J. Bacteriol.">
        <title>Two new complete genome sequences offer insight into host and tissue specificity of plant pathogenic Xanthomonas spp.</title>
        <authorList>
            <person name="Bogdanove A.J."/>
            <person name="Koebnik R."/>
            <person name="Lu H."/>
            <person name="Furutani A."/>
            <person name="Angiuoli S.V."/>
            <person name="Patil P.B."/>
            <person name="Van Sluys M.A."/>
            <person name="Ryan R.P."/>
            <person name="Meyer D.F."/>
            <person name="Han S.W."/>
            <person name="Aparna G."/>
            <person name="Rajaram M."/>
            <person name="Delcher A.L."/>
            <person name="Phillippy A.M."/>
            <person name="Puiu D."/>
            <person name="Schatz M.C."/>
            <person name="Shumway M."/>
            <person name="Sommer D.D."/>
            <person name="Trapnell C."/>
            <person name="Benahmed F."/>
            <person name="Dimitrov G."/>
            <person name="Madupu R."/>
            <person name="Radune D."/>
            <person name="Sullivan S."/>
            <person name="Jha G."/>
            <person name="Ishihara H."/>
            <person name="Lee S.W."/>
            <person name="Pandey A."/>
            <person name="Sharma V."/>
            <person name="Sriariyanun M."/>
            <person name="Szurek B."/>
            <person name="Vera-Cruz C.M."/>
            <person name="Dorman K.S."/>
            <person name="Ronald P.C."/>
            <person name="Verdier V."/>
            <person name="Dow J.M."/>
            <person name="Sonti R.V."/>
            <person name="Tsuge S."/>
            <person name="Brendel V.P."/>
            <person name="Rabinowicz P.D."/>
            <person name="Leach J.E."/>
            <person name="White F.F."/>
            <person name="Salzberg S.L."/>
        </authorList>
    </citation>
    <scope>NUCLEOTIDE SEQUENCE [LARGE SCALE GENOMIC DNA]</scope>
    <source>
        <strain evidence="1 2">BLS256</strain>
    </source>
</reference>